<evidence type="ECO:0000259" key="3">
    <source>
        <dbReference type="Pfam" id="PF18705"/>
    </source>
</evidence>
<keyword evidence="1" id="KW-1133">Transmembrane helix</keyword>
<protein>
    <submittedName>
        <fullName evidence="4">DUF4179 domain-containing protein</fullName>
    </submittedName>
</protein>
<dbReference type="Proteomes" id="UP000622687">
    <property type="component" value="Unassembled WGS sequence"/>
</dbReference>
<dbReference type="InterPro" id="IPR040680">
    <property type="entry name" value="DUF5643"/>
</dbReference>
<evidence type="ECO:0000259" key="2">
    <source>
        <dbReference type="Pfam" id="PF13786"/>
    </source>
</evidence>
<keyword evidence="1" id="KW-0812">Transmembrane</keyword>
<proteinExistence type="predicted"/>
<feature type="domain" description="DUF4179" evidence="2">
    <location>
        <begin position="55"/>
        <end position="139"/>
    </location>
</feature>
<feature type="transmembrane region" description="Helical" evidence="1">
    <location>
        <begin position="61"/>
        <end position="81"/>
    </location>
</feature>
<name>A0A934I3G9_9CLOT</name>
<dbReference type="RefSeq" id="WP_211144754.1">
    <property type="nucleotide sequence ID" value="NZ_JAEEGB010000043.1"/>
</dbReference>
<dbReference type="AlphaFoldDB" id="A0A934I3G9"/>
<organism evidence="4 5">
    <name type="scientific">Clostridium aciditolerans</name>
    <dbReference type="NCBI Taxonomy" id="339861"/>
    <lineage>
        <taxon>Bacteria</taxon>
        <taxon>Bacillati</taxon>
        <taxon>Bacillota</taxon>
        <taxon>Clostridia</taxon>
        <taxon>Eubacteriales</taxon>
        <taxon>Clostridiaceae</taxon>
        <taxon>Clostridium</taxon>
    </lineage>
</organism>
<sequence>MNRDVLDEKDILELFNYIEKDDKEDEYDDLKINELRKKNLRENLMKQISSEGKVRRFKYKAAAAAAICIISASVLVVPAFAKNIPALNSIIQSFNDKNGEYQKYTQSINNSVTDKGITLTINEVLCDNNELIMGYTIKSDGNIKDVIKDKMVENYRPFFLGHYLKINGKDGFGNGGDGGKYVDNHTYVGSCEINVSDKNLPETINIDLNIRDIGGIEGNWKLSFSYSKKEILKETKVFKPNTSVNFPEAAINIKRVTFTPINTSIMFTGKYTNKDYKDLEKRTKAFGEEHYAGEMKYGNWFVYDDKGVEIQWKEFHTSSEKHSLFSDFYGELKCIRMKSIPKYLTIIPYSLPKFDSNYKMKEESKAINGQYPLEISQGKIGKTIIKEIELKEDRTIVRYNVEGLAPLTQASSLFIKDTENNYVEYKNNSDLINVGNRRKDENKPNEYVVEFEPLDKNKKYTIGTRNFDDFDIREDLKFKIDLSNK</sequence>
<evidence type="ECO:0000313" key="5">
    <source>
        <dbReference type="Proteomes" id="UP000622687"/>
    </source>
</evidence>
<feature type="domain" description="DUF5643" evidence="3">
    <location>
        <begin position="235"/>
        <end position="372"/>
    </location>
</feature>
<dbReference type="Gene3D" id="2.60.40.1630">
    <property type="entry name" value="bacillus anthracis domain"/>
    <property type="match status" value="1"/>
</dbReference>
<evidence type="ECO:0000256" key="1">
    <source>
        <dbReference type="SAM" id="Phobius"/>
    </source>
</evidence>
<evidence type="ECO:0000313" key="4">
    <source>
        <dbReference type="EMBL" id="MBI6875402.1"/>
    </source>
</evidence>
<comment type="caution">
    <text evidence="4">The sequence shown here is derived from an EMBL/GenBank/DDBJ whole genome shotgun (WGS) entry which is preliminary data.</text>
</comment>
<dbReference type="EMBL" id="JAEEGB010000043">
    <property type="protein sequence ID" value="MBI6875402.1"/>
    <property type="molecule type" value="Genomic_DNA"/>
</dbReference>
<dbReference type="Pfam" id="PF13786">
    <property type="entry name" value="DUF4179"/>
    <property type="match status" value="1"/>
</dbReference>
<dbReference type="InterPro" id="IPR025436">
    <property type="entry name" value="DUF4179"/>
</dbReference>
<keyword evidence="1" id="KW-0472">Membrane</keyword>
<reference evidence="4" key="1">
    <citation type="submission" date="2020-12" db="EMBL/GenBank/DDBJ databases">
        <title>Clostridium thailandense sp. nov., a novel acetogenic bacterium isolated from peat land soil in Thailand.</title>
        <authorList>
            <person name="Chaikitkaew S."/>
            <person name="Birkeland N.K."/>
        </authorList>
    </citation>
    <scope>NUCLEOTIDE SEQUENCE</scope>
    <source>
        <strain evidence="4">DSM 17425</strain>
    </source>
</reference>
<accession>A0A934I3G9</accession>
<keyword evidence="5" id="KW-1185">Reference proteome</keyword>
<gene>
    <name evidence="4" type="ORF">I6U51_22270</name>
</gene>
<dbReference type="Pfam" id="PF18705">
    <property type="entry name" value="DUF5643"/>
    <property type="match status" value="1"/>
</dbReference>